<comment type="subcellular location">
    <subcellularLocation>
        <location evidence="1">Endomembrane system</location>
        <topology evidence="1">Multi-pass membrane protein</topology>
    </subcellularLocation>
</comment>
<feature type="transmembrane region" description="Helical" evidence="12">
    <location>
        <begin position="338"/>
        <end position="360"/>
    </location>
</feature>
<evidence type="ECO:0000313" key="15">
    <source>
        <dbReference type="Proteomes" id="UP000325684"/>
    </source>
</evidence>
<feature type="transmembrane region" description="Helical" evidence="12">
    <location>
        <begin position="302"/>
        <end position="326"/>
    </location>
</feature>
<keyword evidence="8" id="KW-0630">Potassium</keyword>
<organism evidence="14 15">
    <name type="scientific">Microvirga brassicacearum</name>
    <dbReference type="NCBI Taxonomy" id="2580413"/>
    <lineage>
        <taxon>Bacteria</taxon>
        <taxon>Pseudomonadati</taxon>
        <taxon>Pseudomonadota</taxon>
        <taxon>Alphaproteobacteria</taxon>
        <taxon>Hyphomicrobiales</taxon>
        <taxon>Methylobacteriaceae</taxon>
        <taxon>Microvirga</taxon>
    </lineage>
</organism>
<feature type="transmembrane region" description="Helical" evidence="12">
    <location>
        <begin position="366"/>
        <end position="386"/>
    </location>
</feature>
<evidence type="ECO:0000256" key="10">
    <source>
        <dbReference type="ARBA" id="ARBA00023065"/>
    </source>
</evidence>
<dbReference type="GO" id="GO:0015079">
    <property type="term" value="F:potassium ion transmembrane transporter activity"/>
    <property type="evidence" value="ECO:0007669"/>
    <property type="project" value="InterPro"/>
</dbReference>
<dbReference type="Pfam" id="PF00999">
    <property type="entry name" value="Na_H_Exchanger"/>
    <property type="match status" value="1"/>
</dbReference>
<feature type="transmembrane region" description="Helical" evidence="12">
    <location>
        <begin position="119"/>
        <end position="136"/>
    </location>
</feature>
<reference evidence="14 15" key="1">
    <citation type="journal article" date="2019" name="Microorganisms">
        <title>Genome Insights into the Novel Species Microvirga brassicacearum, a Rapeseed Endophyte with Biotechnological Potential.</title>
        <authorList>
            <person name="Jimenez-Gomez A."/>
            <person name="Saati-Santamaria Z."/>
            <person name="Igual J.M."/>
            <person name="Rivas R."/>
            <person name="Mateos P.F."/>
            <person name="Garcia-Fraile P."/>
        </authorList>
    </citation>
    <scope>NUCLEOTIDE SEQUENCE [LARGE SCALE GENOMIC DNA]</scope>
    <source>
        <strain evidence="14 15">CDVBN77</strain>
    </source>
</reference>
<keyword evidence="10" id="KW-0406">Ion transport</keyword>
<feature type="domain" description="RCK N-terminal" evidence="13">
    <location>
        <begin position="411"/>
        <end position="527"/>
    </location>
</feature>
<evidence type="ECO:0000256" key="11">
    <source>
        <dbReference type="ARBA" id="ARBA00023136"/>
    </source>
</evidence>
<dbReference type="InterPro" id="IPR004771">
    <property type="entry name" value="K/H_exchanger"/>
</dbReference>
<feature type="transmembrane region" description="Helical" evidence="12">
    <location>
        <begin position="35"/>
        <end position="54"/>
    </location>
</feature>
<keyword evidence="15" id="KW-1185">Reference proteome</keyword>
<sequence length="615" mass="64821">MADPASHVSFLPPILTFCGAAVVAVPLFRLLGLSAVLGYLAAGVVIGPSGLGLVGEPETIATVAELGVVLLLFIIGLELKLSHLWSMKRDIFGLGLAQVVITALCLGSCAFLIGFAPNASIVTGMALALSSTAIGLQMLNERNDLQAAYGQRSFAVLLFQDLSVVPILFILPVLASGAAALESGSMVDRLTNLGTAIAAIAAVVLIGRYGLNPFFRVLARSGAREVMTASALLVVLGAALLLQEVGLSMAMGAFLAGLLLAESNFRHQLEADIEPFRGILLGLFFMSVGMSIDLSLLRQQWLVLAIAAPAVIISKSLIIIVVSRIFGANGRDALRSGALLSPAGEFAFVLLPVALGLGLLEPAEAQLVTALAAITMLLGPITATLLEKLLRRTFVAVPETNAIVGEQSELSSRVLVIGFGRFGQIVNQVLLTQGIHPTVIDNDVERIRDAGRFGLQVYYGDGTRLDVLRAAGAEKAEMICVCTDHPDVTVKIVEIIHENFANARSFVRAYDRIRAIELLNMDVDFQVREAFESSLAFGRAALEELGIDAETAAETANDVRKRDTARLILQKAGDTMGGAELVAGAKIAPEPLVTPAAKARGLTAETRDILGEGAF</sequence>
<dbReference type="OrthoDB" id="9781411at2"/>
<gene>
    <name evidence="14" type="ORF">FEZ63_23150</name>
</gene>
<dbReference type="GO" id="GO:0005886">
    <property type="term" value="C:plasma membrane"/>
    <property type="evidence" value="ECO:0007669"/>
    <property type="project" value="InterPro"/>
</dbReference>
<dbReference type="Pfam" id="PF02254">
    <property type="entry name" value="TrkA_N"/>
    <property type="match status" value="1"/>
</dbReference>
<evidence type="ECO:0000313" key="14">
    <source>
        <dbReference type="EMBL" id="KAB0264528.1"/>
    </source>
</evidence>
<dbReference type="GO" id="GO:0015297">
    <property type="term" value="F:antiporter activity"/>
    <property type="evidence" value="ECO:0007669"/>
    <property type="project" value="UniProtKB-KW"/>
</dbReference>
<dbReference type="SUPFAM" id="SSF51735">
    <property type="entry name" value="NAD(P)-binding Rossmann-fold domains"/>
    <property type="match status" value="1"/>
</dbReference>
<keyword evidence="9 12" id="KW-1133">Transmembrane helix</keyword>
<dbReference type="EMBL" id="VCMV01000071">
    <property type="protein sequence ID" value="KAB0264528.1"/>
    <property type="molecule type" value="Genomic_DNA"/>
</dbReference>
<dbReference type="NCBIfam" id="TIGR00932">
    <property type="entry name" value="2a37"/>
    <property type="match status" value="1"/>
</dbReference>
<dbReference type="GO" id="GO:1902600">
    <property type="term" value="P:proton transmembrane transport"/>
    <property type="evidence" value="ECO:0007669"/>
    <property type="project" value="InterPro"/>
</dbReference>
<comment type="similarity">
    <text evidence="2">Belongs to the monovalent cation:proton antiporter 2 (CPA2) transporter (TC 2.A.37) family.</text>
</comment>
<feature type="transmembrane region" description="Helical" evidence="12">
    <location>
        <begin position="157"/>
        <end position="181"/>
    </location>
</feature>
<dbReference type="PROSITE" id="PS51201">
    <property type="entry name" value="RCK_N"/>
    <property type="match status" value="1"/>
</dbReference>
<dbReference type="InterPro" id="IPR038770">
    <property type="entry name" value="Na+/solute_symporter_sf"/>
</dbReference>
<keyword evidence="5" id="KW-1003">Cell membrane</keyword>
<dbReference type="Proteomes" id="UP000325684">
    <property type="component" value="Unassembled WGS sequence"/>
</dbReference>
<keyword evidence="11 12" id="KW-0472">Membrane</keyword>
<feature type="transmembrane region" description="Helical" evidence="12">
    <location>
        <begin position="60"/>
        <end position="79"/>
    </location>
</feature>
<dbReference type="RefSeq" id="WP_150949434.1">
    <property type="nucleotide sequence ID" value="NZ_VCMV01000071.1"/>
</dbReference>
<evidence type="ECO:0000256" key="5">
    <source>
        <dbReference type="ARBA" id="ARBA00022475"/>
    </source>
</evidence>
<dbReference type="InterPro" id="IPR036291">
    <property type="entry name" value="NAD(P)-bd_dom_sf"/>
</dbReference>
<feature type="transmembrane region" description="Helical" evidence="12">
    <location>
        <begin position="91"/>
        <end position="113"/>
    </location>
</feature>
<dbReference type="AlphaFoldDB" id="A0A5N3P460"/>
<evidence type="ECO:0000256" key="4">
    <source>
        <dbReference type="ARBA" id="ARBA00022449"/>
    </source>
</evidence>
<feature type="transmembrane region" description="Helical" evidence="12">
    <location>
        <begin position="193"/>
        <end position="211"/>
    </location>
</feature>
<evidence type="ECO:0000256" key="12">
    <source>
        <dbReference type="SAM" id="Phobius"/>
    </source>
</evidence>
<evidence type="ECO:0000256" key="1">
    <source>
        <dbReference type="ARBA" id="ARBA00004127"/>
    </source>
</evidence>
<keyword evidence="4" id="KW-0050">Antiport</keyword>
<dbReference type="PANTHER" id="PTHR46157:SF8">
    <property type="entry name" value="GLUTATHIONE-REGULATED POTASSIUM-EFFLUX SYSTEM PROTEIN"/>
    <property type="match status" value="1"/>
</dbReference>
<keyword evidence="7 12" id="KW-0812">Transmembrane</keyword>
<evidence type="ECO:0000256" key="9">
    <source>
        <dbReference type="ARBA" id="ARBA00022989"/>
    </source>
</evidence>
<protein>
    <submittedName>
        <fullName evidence="14">Potassium transporter TrkA</fullName>
    </submittedName>
</protein>
<comment type="caution">
    <text evidence="14">The sequence shown here is derived from an EMBL/GenBank/DDBJ whole genome shotgun (WGS) entry which is preliminary data.</text>
</comment>
<dbReference type="InterPro" id="IPR006036">
    <property type="entry name" value="K_uptake_TrkA"/>
</dbReference>
<dbReference type="GO" id="GO:0012505">
    <property type="term" value="C:endomembrane system"/>
    <property type="evidence" value="ECO:0007669"/>
    <property type="project" value="UniProtKB-SubCell"/>
</dbReference>
<keyword evidence="3" id="KW-0813">Transport</keyword>
<evidence type="ECO:0000256" key="2">
    <source>
        <dbReference type="ARBA" id="ARBA00005551"/>
    </source>
</evidence>
<evidence type="ECO:0000256" key="7">
    <source>
        <dbReference type="ARBA" id="ARBA00022692"/>
    </source>
</evidence>
<evidence type="ECO:0000256" key="8">
    <source>
        <dbReference type="ARBA" id="ARBA00022958"/>
    </source>
</evidence>
<name>A0A5N3P460_9HYPH</name>
<evidence type="ECO:0000259" key="13">
    <source>
        <dbReference type="PROSITE" id="PS51201"/>
    </source>
</evidence>
<dbReference type="Gene3D" id="1.20.1530.20">
    <property type="match status" value="1"/>
</dbReference>
<evidence type="ECO:0000256" key="3">
    <source>
        <dbReference type="ARBA" id="ARBA00022448"/>
    </source>
</evidence>
<dbReference type="PRINTS" id="PR00335">
    <property type="entry name" value="KUPTAKETRKA"/>
</dbReference>
<dbReference type="FunFam" id="3.40.50.720:FF:000036">
    <property type="entry name" value="Glutathione-regulated potassium-efflux system protein KefB"/>
    <property type="match status" value="1"/>
</dbReference>
<feature type="transmembrane region" description="Helical" evidence="12">
    <location>
        <begin position="277"/>
        <end position="296"/>
    </location>
</feature>
<proteinExistence type="inferred from homology"/>
<dbReference type="PANTHER" id="PTHR46157">
    <property type="entry name" value="K(+) EFFLUX ANTIPORTER 3, CHLOROPLASTIC"/>
    <property type="match status" value="1"/>
</dbReference>
<keyword evidence="6" id="KW-0633">Potassium transport</keyword>
<evidence type="ECO:0000256" key="6">
    <source>
        <dbReference type="ARBA" id="ARBA00022538"/>
    </source>
</evidence>
<dbReference type="Gene3D" id="3.40.50.720">
    <property type="entry name" value="NAD(P)-binding Rossmann-like Domain"/>
    <property type="match status" value="1"/>
</dbReference>
<dbReference type="InterPro" id="IPR003148">
    <property type="entry name" value="RCK_N"/>
</dbReference>
<feature type="transmembrane region" description="Helical" evidence="12">
    <location>
        <begin position="6"/>
        <end position="28"/>
    </location>
</feature>
<accession>A0A5N3P460</accession>
<dbReference type="InterPro" id="IPR006153">
    <property type="entry name" value="Cation/H_exchanger_TM"/>
</dbReference>